<evidence type="ECO:0000256" key="2">
    <source>
        <dbReference type="SAM" id="Phobius"/>
    </source>
</evidence>
<keyword evidence="4" id="KW-1185">Reference proteome</keyword>
<gene>
    <name evidence="3" type="ORF">EI42_04685</name>
</gene>
<evidence type="ECO:0000313" key="4">
    <source>
        <dbReference type="Proteomes" id="UP000248806"/>
    </source>
</evidence>
<feature type="compositionally biased region" description="Polar residues" evidence="1">
    <location>
        <begin position="1"/>
        <end position="11"/>
    </location>
</feature>
<proteinExistence type="predicted"/>
<dbReference type="OrthoDB" id="161755at2"/>
<evidence type="ECO:0000313" key="3">
    <source>
        <dbReference type="EMBL" id="PZW24237.1"/>
    </source>
</evidence>
<keyword evidence="2" id="KW-0812">Transmembrane</keyword>
<dbReference type="RefSeq" id="WP_111324995.1">
    <property type="nucleotide sequence ID" value="NZ_BIFX01000001.1"/>
</dbReference>
<protein>
    <submittedName>
        <fullName evidence="3">Uncharacterized protein</fullName>
    </submittedName>
</protein>
<accession>A0A326U2F7</accession>
<dbReference type="AlphaFoldDB" id="A0A326U2F7"/>
<evidence type="ECO:0000256" key="1">
    <source>
        <dbReference type="SAM" id="MobiDB-lite"/>
    </source>
</evidence>
<feature type="transmembrane region" description="Helical" evidence="2">
    <location>
        <begin position="116"/>
        <end position="137"/>
    </location>
</feature>
<feature type="region of interest" description="Disordered" evidence="1">
    <location>
        <begin position="1"/>
        <end position="96"/>
    </location>
</feature>
<organism evidence="3 4">
    <name type="scientific">Thermosporothrix hazakensis</name>
    <dbReference type="NCBI Taxonomy" id="644383"/>
    <lineage>
        <taxon>Bacteria</taxon>
        <taxon>Bacillati</taxon>
        <taxon>Chloroflexota</taxon>
        <taxon>Ktedonobacteria</taxon>
        <taxon>Ktedonobacterales</taxon>
        <taxon>Thermosporotrichaceae</taxon>
        <taxon>Thermosporothrix</taxon>
    </lineage>
</organism>
<comment type="caution">
    <text evidence="3">The sequence shown here is derived from an EMBL/GenBank/DDBJ whole genome shotgun (WGS) entry which is preliminary data.</text>
</comment>
<dbReference type="Proteomes" id="UP000248806">
    <property type="component" value="Unassembled WGS sequence"/>
</dbReference>
<reference evidence="3 4" key="1">
    <citation type="submission" date="2018-06" db="EMBL/GenBank/DDBJ databases">
        <title>Genomic Encyclopedia of Archaeal and Bacterial Type Strains, Phase II (KMG-II): from individual species to whole genera.</title>
        <authorList>
            <person name="Goeker M."/>
        </authorList>
    </citation>
    <scope>NUCLEOTIDE SEQUENCE [LARGE SCALE GENOMIC DNA]</scope>
    <source>
        <strain evidence="3 4">ATCC BAA-1881</strain>
    </source>
</reference>
<keyword evidence="2" id="KW-1133">Transmembrane helix</keyword>
<name>A0A326U2F7_THEHA</name>
<dbReference type="EMBL" id="QKUF01000022">
    <property type="protein sequence ID" value="PZW24237.1"/>
    <property type="molecule type" value="Genomic_DNA"/>
</dbReference>
<keyword evidence="2" id="KW-0472">Membrane</keyword>
<feature type="compositionally biased region" description="Polar residues" evidence="1">
    <location>
        <begin position="33"/>
        <end position="53"/>
    </location>
</feature>
<sequence length="138" mass="16008">MANQNTSNKATTGKKRQKGTRPQIGGSAVPGARSTQPKQMPTSNNPQEQQLASYNREMRRRMEKIGAGPAAEENRLEKMREKRKRKLDLKKQRAAEEQERLRRQLAPKRARLDRKVYYFIFGTLLLIVLIIVLFLLFK</sequence>